<gene>
    <name evidence="1" type="ORF">I0K15_13065</name>
</gene>
<dbReference type="Proteomes" id="UP000594800">
    <property type="component" value="Chromosome"/>
</dbReference>
<dbReference type="RefSeq" id="WP_196101949.1">
    <property type="nucleotide sequence ID" value="NZ_CP064942.1"/>
</dbReference>
<dbReference type="InterPro" id="IPR029016">
    <property type="entry name" value="GAF-like_dom_sf"/>
</dbReference>
<dbReference type="EMBL" id="CP064942">
    <property type="protein sequence ID" value="QPH52738.1"/>
    <property type="molecule type" value="Genomic_DNA"/>
</dbReference>
<accession>A0A7S9LPB6</accession>
<dbReference type="Gene3D" id="3.30.450.40">
    <property type="match status" value="1"/>
</dbReference>
<organism evidence="1 2">
    <name type="scientific">Pontivivens ytuae</name>
    <dbReference type="NCBI Taxonomy" id="2789856"/>
    <lineage>
        <taxon>Bacteria</taxon>
        <taxon>Pseudomonadati</taxon>
        <taxon>Pseudomonadota</taxon>
        <taxon>Alphaproteobacteria</taxon>
        <taxon>Rhodobacterales</taxon>
        <taxon>Paracoccaceae</taxon>
        <taxon>Pontivivens</taxon>
    </lineage>
</organism>
<dbReference type="Pfam" id="PF04340">
    <property type="entry name" value="DUF484"/>
    <property type="match status" value="1"/>
</dbReference>
<evidence type="ECO:0000313" key="2">
    <source>
        <dbReference type="Proteomes" id="UP000594800"/>
    </source>
</evidence>
<dbReference type="AlphaFoldDB" id="A0A7S9LPB6"/>
<keyword evidence="2" id="KW-1185">Reference proteome</keyword>
<evidence type="ECO:0000313" key="1">
    <source>
        <dbReference type="EMBL" id="QPH52738.1"/>
    </source>
</evidence>
<proteinExistence type="predicted"/>
<name>A0A7S9LPB6_9RHOB</name>
<reference evidence="1 2" key="1">
    <citation type="submission" date="2020-11" db="EMBL/GenBank/DDBJ databases">
        <title>Description of Pontivivens ytuae sp. nov. isolated from deep sea sediment of Mariana Trench.</title>
        <authorList>
            <person name="Wang Z."/>
            <person name="Sun Q.-L."/>
            <person name="Xu X.-D."/>
            <person name="Tang Y.-Z."/>
            <person name="Zhang J."/>
        </authorList>
    </citation>
    <scope>NUCLEOTIDE SEQUENCE [LARGE SCALE GENOMIC DNA]</scope>
    <source>
        <strain evidence="1 2">MT2928</strain>
    </source>
</reference>
<dbReference type="InterPro" id="IPR007435">
    <property type="entry name" value="DUF484"/>
</dbReference>
<protein>
    <submittedName>
        <fullName evidence="1">DUF484 family protein</fullName>
    </submittedName>
</protein>
<dbReference type="KEGG" id="poz:I0K15_13065"/>
<sequence length="226" mass="24985">MDRASIRQLILDDPSLVLADGDVMRALIATQDNSDGRVVDLRGVLLERLEGRLGALETTHRNVIAAAYDNLSGTQQVQRAVLAILDPTDFAGFLEAMVRDVSDILAVDSVRLALELTEDEWRMAQAPGIVALPIHGIARYIGEHPDRETGRITLRPTGPHAAAVFEEETLRIRSEALMHLDIGEGRRQAMLVFGSTEADRFAPDQGTDLLEFFTGCFERAVRRWLA</sequence>